<dbReference type="PANTHER" id="PTHR30614:SF10">
    <property type="entry name" value="ARGININE ABC TRANSPORTER PERMEASE PROTEIN ARTM"/>
    <property type="match status" value="1"/>
</dbReference>
<dbReference type="SUPFAM" id="SSF161098">
    <property type="entry name" value="MetI-like"/>
    <property type="match status" value="1"/>
</dbReference>
<dbReference type="EMBL" id="HE681424">
    <property type="protein sequence ID" value="CCG20095.1"/>
    <property type="molecule type" value="Genomic_DNA"/>
</dbReference>
<evidence type="ECO:0000256" key="2">
    <source>
        <dbReference type="ARBA" id="ARBA00022519"/>
    </source>
</evidence>
<dbReference type="GO" id="GO:0005886">
    <property type="term" value="C:plasma membrane"/>
    <property type="evidence" value="ECO:0007669"/>
    <property type="project" value="UniProtKB-SubCell"/>
</dbReference>
<reference evidence="8" key="1">
    <citation type="journal article" date="2012" name="Vet. Microbiol.">
        <title>Comparative genomic analyses of the Taylorellae.</title>
        <authorList>
            <person name="Hauser H."/>
            <person name="Richter D.C."/>
            <person name="van Tonder A."/>
            <person name="Clark L."/>
            <person name="Preston A."/>
        </authorList>
    </citation>
    <scope>NUCLEOTIDE SEQUENCE</scope>
    <source>
        <strain evidence="8">14/45</strain>
    </source>
</reference>
<dbReference type="KEGG" id="tat:KUM_1316"/>
<protein>
    <submittedName>
        <fullName evidence="8">Putative amino acid ABC transporter, inner membrane protein</fullName>
    </submittedName>
</protein>
<keyword evidence="4 6" id="KW-1133">Transmembrane helix</keyword>
<dbReference type="BioCyc" id="TASI1091495:G13GE-1309-MONOMER"/>
<feature type="transmembrane region" description="Helical" evidence="6">
    <location>
        <begin position="100"/>
        <end position="118"/>
    </location>
</feature>
<comment type="similarity">
    <text evidence="6">Belongs to the binding-protein-dependent transport system permease family.</text>
</comment>
<organism evidence="8">
    <name type="scientific">Taylorella asinigenitalis 14/45</name>
    <dbReference type="NCBI Taxonomy" id="1091495"/>
    <lineage>
        <taxon>Bacteria</taxon>
        <taxon>Pseudomonadati</taxon>
        <taxon>Pseudomonadota</taxon>
        <taxon>Betaproteobacteria</taxon>
        <taxon>Burkholderiales</taxon>
        <taxon>Alcaligenaceae</taxon>
        <taxon>Taylorella</taxon>
    </lineage>
</organism>
<keyword evidence="2" id="KW-1003">Cell membrane</keyword>
<dbReference type="CDD" id="cd06261">
    <property type="entry name" value="TM_PBP2"/>
    <property type="match status" value="1"/>
</dbReference>
<dbReference type="AlphaFoldDB" id="I7JNJ9"/>
<feature type="transmembrane region" description="Helical" evidence="6">
    <location>
        <begin position="20"/>
        <end position="44"/>
    </location>
</feature>
<keyword evidence="3 6" id="KW-0812">Transmembrane</keyword>
<accession>I7JNJ9</accession>
<dbReference type="HOGENOM" id="CLU_019602_1_4_4"/>
<comment type="subcellular location">
    <subcellularLocation>
        <location evidence="1 6">Cell membrane</location>
        <topology evidence="1 6">Multi-pass membrane protein</topology>
    </subcellularLocation>
</comment>
<evidence type="ECO:0000256" key="4">
    <source>
        <dbReference type="ARBA" id="ARBA00022989"/>
    </source>
</evidence>
<dbReference type="InterPro" id="IPR035906">
    <property type="entry name" value="MetI-like_sf"/>
</dbReference>
<dbReference type="PROSITE" id="PS50928">
    <property type="entry name" value="ABC_TM1"/>
    <property type="match status" value="1"/>
</dbReference>
<gene>
    <name evidence="8" type="ORF">KUM_1316</name>
</gene>
<keyword evidence="2" id="KW-0997">Cell inner membrane</keyword>
<evidence type="ECO:0000256" key="6">
    <source>
        <dbReference type="RuleBase" id="RU363032"/>
    </source>
</evidence>
<dbReference type="GO" id="GO:0006865">
    <property type="term" value="P:amino acid transport"/>
    <property type="evidence" value="ECO:0007669"/>
    <property type="project" value="TreeGrafter"/>
</dbReference>
<dbReference type="PANTHER" id="PTHR30614">
    <property type="entry name" value="MEMBRANE COMPONENT OF AMINO ACID ABC TRANSPORTER"/>
    <property type="match status" value="1"/>
</dbReference>
<dbReference type="GO" id="GO:0055085">
    <property type="term" value="P:transmembrane transport"/>
    <property type="evidence" value="ECO:0007669"/>
    <property type="project" value="InterPro"/>
</dbReference>
<dbReference type="Gene3D" id="1.10.3720.10">
    <property type="entry name" value="MetI-like"/>
    <property type="match status" value="1"/>
</dbReference>
<name>I7JNJ9_9BURK</name>
<sequence>MMESLDLLLQALSDCIRALPMTLFLSIVSVIIGICISVPLAVMLQRNTIFTPLIKAYVFFFTGSPLLVQLYIFYFGIPSIGFIQDLMQQPGFEFLKDGKIYIFAALGLNTAAYTTQIFSGSIKNMDRKEVEAAYAYGMDRKQTMRRVILPSSLRRALPAYSNEVLMTIHATSLASTVTINEVTNAASLFNSTFYEPFIAYTAAGIVYLCLTFSFIYLYKLVEKKLVLASKSL</sequence>
<evidence type="ECO:0000256" key="3">
    <source>
        <dbReference type="ARBA" id="ARBA00022692"/>
    </source>
</evidence>
<evidence type="ECO:0000256" key="1">
    <source>
        <dbReference type="ARBA" id="ARBA00004651"/>
    </source>
</evidence>
<dbReference type="InterPro" id="IPR043429">
    <property type="entry name" value="ArtM/GltK/GlnP/TcyL/YhdX-like"/>
</dbReference>
<evidence type="ECO:0000256" key="5">
    <source>
        <dbReference type="ARBA" id="ARBA00023136"/>
    </source>
</evidence>
<proteinExistence type="inferred from homology"/>
<keyword evidence="5 6" id="KW-0472">Membrane</keyword>
<feature type="transmembrane region" description="Helical" evidence="6">
    <location>
        <begin position="56"/>
        <end position="80"/>
    </location>
</feature>
<feature type="transmembrane region" description="Helical" evidence="6">
    <location>
        <begin position="197"/>
        <end position="218"/>
    </location>
</feature>
<keyword evidence="6" id="KW-0813">Transport</keyword>
<dbReference type="Pfam" id="PF00528">
    <property type="entry name" value="BPD_transp_1"/>
    <property type="match status" value="1"/>
</dbReference>
<feature type="domain" description="ABC transmembrane type-1" evidence="7">
    <location>
        <begin position="19"/>
        <end position="218"/>
    </location>
</feature>
<dbReference type="InterPro" id="IPR000515">
    <property type="entry name" value="MetI-like"/>
</dbReference>
<evidence type="ECO:0000313" key="8">
    <source>
        <dbReference type="EMBL" id="CCG20095.1"/>
    </source>
</evidence>
<evidence type="ECO:0000259" key="7">
    <source>
        <dbReference type="PROSITE" id="PS50928"/>
    </source>
</evidence>